<keyword evidence="1 3" id="KW-0547">Nucleotide-binding</keyword>
<dbReference type="Pfam" id="PF00790">
    <property type="entry name" value="VHS"/>
    <property type="match status" value="1"/>
</dbReference>
<gene>
    <name evidence="8" type="ORF">TraAM80_00488</name>
</gene>
<dbReference type="SUPFAM" id="SSF52540">
    <property type="entry name" value="P-loop containing nucleoside triphosphate hydrolases"/>
    <property type="match status" value="1"/>
</dbReference>
<name>A0A422P3A3_TRYRA</name>
<dbReference type="PROSITE" id="PS50067">
    <property type="entry name" value="KINESIN_MOTOR_2"/>
    <property type="match status" value="1"/>
</dbReference>
<dbReference type="InterPro" id="IPR027417">
    <property type="entry name" value="P-loop_NTPase"/>
</dbReference>
<proteinExistence type="inferred from homology"/>
<dbReference type="Gene3D" id="3.40.850.10">
    <property type="entry name" value="Kinesin motor domain"/>
    <property type="match status" value="1"/>
</dbReference>
<evidence type="ECO:0000256" key="2">
    <source>
        <dbReference type="ARBA" id="ARBA00022840"/>
    </source>
</evidence>
<dbReference type="InterPro" id="IPR002014">
    <property type="entry name" value="VHS_dom"/>
</dbReference>
<dbReference type="InterPro" id="IPR036961">
    <property type="entry name" value="Kinesin_motor_dom_sf"/>
</dbReference>
<dbReference type="InterPro" id="IPR008942">
    <property type="entry name" value="ENTH_VHS"/>
</dbReference>
<dbReference type="GO" id="GO:0008017">
    <property type="term" value="F:microtubule binding"/>
    <property type="evidence" value="ECO:0007669"/>
    <property type="project" value="InterPro"/>
</dbReference>
<dbReference type="GO" id="GO:0007018">
    <property type="term" value="P:microtubule-based movement"/>
    <property type="evidence" value="ECO:0007669"/>
    <property type="project" value="InterPro"/>
</dbReference>
<organism evidence="8 9">
    <name type="scientific">Trypanosoma rangeli</name>
    <dbReference type="NCBI Taxonomy" id="5698"/>
    <lineage>
        <taxon>Eukaryota</taxon>
        <taxon>Discoba</taxon>
        <taxon>Euglenozoa</taxon>
        <taxon>Kinetoplastea</taxon>
        <taxon>Metakinetoplastina</taxon>
        <taxon>Trypanosomatida</taxon>
        <taxon>Trypanosomatidae</taxon>
        <taxon>Trypanosoma</taxon>
        <taxon>Herpetosoma</taxon>
    </lineage>
</organism>
<feature type="coiled-coil region" evidence="5">
    <location>
        <begin position="305"/>
        <end position="375"/>
    </location>
</feature>
<protein>
    <recommendedName>
        <fullName evidence="4">Kinesin-like protein</fullName>
    </recommendedName>
</protein>
<dbReference type="GeneID" id="40324421"/>
<reference evidence="8 9" key="1">
    <citation type="journal article" date="2018" name="BMC Genomics">
        <title>Genomic comparison of Trypanosoma conorhini and Trypanosoma rangeli to Trypanosoma cruzi strains of high and low virulence.</title>
        <authorList>
            <person name="Bradwell K.R."/>
            <person name="Koparde V.N."/>
            <person name="Matveyev A.V."/>
            <person name="Serrano M.G."/>
            <person name="Alves J.M."/>
            <person name="Parikh H."/>
            <person name="Huang B."/>
            <person name="Lee V."/>
            <person name="Espinosa-Alvarez O."/>
            <person name="Ortiz P.A."/>
            <person name="Costa-Martins A.G."/>
            <person name="Teixeira M.M."/>
            <person name="Buck G.A."/>
        </authorList>
    </citation>
    <scope>NUCLEOTIDE SEQUENCE [LARGE SCALE GENOMIC DNA]</scope>
    <source>
        <strain evidence="8 9">AM80</strain>
    </source>
</reference>
<feature type="binding site" evidence="3">
    <location>
        <begin position="571"/>
        <end position="578"/>
    </location>
    <ligand>
        <name>ATP</name>
        <dbReference type="ChEBI" id="CHEBI:30616"/>
    </ligand>
</feature>
<dbReference type="GO" id="GO:0043130">
    <property type="term" value="F:ubiquitin binding"/>
    <property type="evidence" value="ECO:0007669"/>
    <property type="project" value="InterPro"/>
</dbReference>
<dbReference type="PANTHER" id="PTHR47972">
    <property type="entry name" value="KINESIN-LIKE PROTEIN KLP-3"/>
    <property type="match status" value="1"/>
</dbReference>
<evidence type="ECO:0000256" key="5">
    <source>
        <dbReference type="SAM" id="Coils"/>
    </source>
</evidence>
<dbReference type="PROSITE" id="PS00411">
    <property type="entry name" value="KINESIN_MOTOR_1"/>
    <property type="match status" value="1"/>
</dbReference>
<dbReference type="SUPFAM" id="SSF48464">
    <property type="entry name" value="ENTH/VHS domain"/>
    <property type="match status" value="1"/>
</dbReference>
<keyword evidence="4" id="KW-0493">Microtubule</keyword>
<dbReference type="Gene3D" id="1.25.40.90">
    <property type="match status" value="1"/>
</dbReference>
<keyword evidence="5" id="KW-0175">Coiled coil</keyword>
<dbReference type="InterPro" id="IPR001752">
    <property type="entry name" value="Kinesin_motor_dom"/>
</dbReference>
<evidence type="ECO:0000256" key="3">
    <source>
        <dbReference type="PROSITE-ProRule" id="PRU00283"/>
    </source>
</evidence>
<dbReference type="RefSeq" id="XP_029242634.1">
    <property type="nucleotide sequence ID" value="XM_029377565.1"/>
</dbReference>
<dbReference type="AlphaFoldDB" id="A0A422P3A3"/>
<keyword evidence="2 3" id="KW-0067">ATP-binding</keyword>
<evidence type="ECO:0000256" key="1">
    <source>
        <dbReference type="ARBA" id="ARBA00022741"/>
    </source>
</evidence>
<dbReference type="InterPro" id="IPR019821">
    <property type="entry name" value="Kinesin_motor_CS"/>
</dbReference>
<evidence type="ECO:0000259" key="6">
    <source>
        <dbReference type="PROSITE" id="PS50067"/>
    </source>
</evidence>
<feature type="domain" description="Kinesin motor" evidence="6">
    <location>
        <begin position="490"/>
        <end position="812"/>
    </location>
</feature>
<dbReference type="InterPro" id="IPR027640">
    <property type="entry name" value="Kinesin-like_fam"/>
</dbReference>
<dbReference type="OMA" id="IYCEQIR"/>
<dbReference type="SMART" id="SM00129">
    <property type="entry name" value="KISc"/>
    <property type="match status" value="1"/>
</dbReference>
<dbReference type="GO" id="GO:0005874">
    <property type="term" value="C:microtubule"/>
    <property type="evidence" value="ECO:0007669"/>
    <property type="project" value="UniProtKB-KW"/>
</dbReference>
<evidence type="ECO:0000313" key="9">
    <source>
        <dbReference type="Proteomes" id="UP000283634"/>
    </source>
</evidence>
<dbReference type="PROSITE" id="PS50179">
    <property type="entry name" value="VHS"/>
    <property type="match status" value="1"/>
</dbReference>
<dbReference type="VEuPathDB" id="TriTrypDB:TRSC58_02412"/>
<keyword evidence="3 4" id="KW-0505">Motor protein</keyword>
<evidence type="ECO:0000259" key="7">
    <source>
        <dbReference type="PROSITE" id="PS50179"/>
    </source>
</evidence>
<dbReference type="Proteomes" id="UP000283634">
    <property type="component" value="Unassembled WGS sequence"/>
</dbReference>
<dbReference type="OrthoDB" id="241208at2759"/>
<evidence type="ECO:0000256" key="4">
    <source>
        <dbReference type="RuleBase" id="RU000394"/>
    </source>
</evidence>
<dbReference type="Pfam" id="PF00225">
    <property type="entry name" value="Kinesin"/>
    <property type="match status" value="1"/>
</dbReference>
<accession>A0A422P3A3</accession>
<dbReference type="GO" id="GO:0005524">
    <property type="term" value="F:ATP binding"/>
    <property type="evidence" value="ECO:0007669"/>
    <property type="project" value="UniProtKB-UniRule"/>
</dbReference>
<evidence type="ECO:0000313" key="8">
    <source>
        <dbReference type="EMBL" id="RNF12206.1"/>
    </source>
</evidence>
<feature type="domain" description="VHS" evidence="7">
    <location>
        <begin position="42"/>
        <end position="123"/>
    </location>
</feature>
<comment type="similarity">
    <text evidence="3 4">Belongs to the TRAFAC class myosin-kinesin ATPase superfamily. Kinesin family.</text>
</comment>
<dbReference type="FunFam" id="3.40.850.10:FF:000146">
    <property type="entry name" value="Kinesin-like protein"/>
    <property type="match status" value="1"/>
</dbReference>
<keyword evidence="9" id="KW-1185">Reference proteome</keyword>
<dbReference type="GO" id="GO:0003777">
    <property type="term" value="F:microtubule motor activity"/>
    <property type="evidence" value="ECO:0007669"/>
    <property type="project" value="InterPro"/>
</dbReference>
<sequence>MSVYEQNRHRVEELVRGLYTSHNVEGEREIIMALANLVQQGNAQLVLDEVKEHLKHGPPAEQERSIVILDQLLLNCMPQFAGLVSSEKWAERLLKVAKTTSSKRVTHKIIETVILWQKRYRTDGFKRCAQRLSHSKALGDMFDRVWNQIATEERSLMSGRNSSLKDSKEQATVKATDKHHTLNQAETIVLEAQGDLASLEYALEHPHILHDEDIAKECKEHKLNCMRLLESGQYEEFASELMQLIERFSEALELYEAMTGFDMGEGEAARQRALFGGEGNGVILDSDDEEHTRRLHQRAAPPQNAEQALLKAQEATQQLVQQERSVTAELRNQLEELRRKHAELNNKYKDAKAKNREAVAALEEYADEIEALRAGGGAVPPGTRGMAGAGAKNATAAPPISVEVGKRMRDNVLFISQSLRELRERYAADIQKESAYYASQLTGAIASIVAAAKQERQKDHKALLWTQELYKKEMKLRKQYYNTIQELKGNIRVYCRVRPMVPKEISDGHSSVMEFPSTDELKFLDASGRPKLFEFDEVYSPSATQAKVFEDTSPLIDSVVDGYNVCIFAYGQTGSGKTYTMGGGEGETKGINTRALERLFDIIEERKVTEESTVVVSVLEIYCDNIRDLLASNDAGKVLYEVKQGGPCGTYVTNLTEVPVNSPLEIHSIMERANSKRSEGQTNMNEHSSRSHMILYIVVRTTNKQTKMQSFGKLSLVDLAGSERLEKSGASGQQLKEAVSINKSLSALGDVIAGLAQNGKHIPFRNSVLTFLLQDSMAGQAKVLMFVCVSPASYNASESNSSLQFASRARGVAFGKIKKNTVVAS</sequence>
<dbReference type="GO" id="GO:0035091">
    <property type="term" value="F:phosphatidylinositol binding"/>
    <property type="evidence" value="ECO:0007669"/>
    <property type="project" value="InterPro"/>
</dbReference>
<dbReference type="PRINTS" id="PR00380">
    <property type="entry name" value="KINESINHEAVY"/>
</dbReference>
<dbReference type="EMBL" id="MKGL01000008">
    <property type="protein sequence ID" value="RNF12206.1"/>
    <property type="molecule type" value="Genomic_DNA"/>
</dbReference>
<comment type="caution">
    <text evidence="8">The sequence shown here is derived from an EMBL/GenBank/DDBJ whole genome shotgun (WGS) entry which is preliminary data.</text>
</comment>